<keyword evidence="7" id="KW-1185">Reference proteome</keyword>
<dbReference type="InterPro" id="IPR004358">
    <property type="entry name" value="Sig_transdc_His_kin-like_C"/>
</dbReference>
<comment type="caution">
    <text evidence="6">The sequence shown here is derived from an EMBL/GenBank/DDBJ whole genome shotgun (WGS) entry which is preliminary data.</text>
</comment>
<dbReference type="InterPro" id="IPR036097">
    <property type="entry name" value="HisK_dim/P_sf"/>
</dbReference>
<dbReference type="Pfam" id="PF02518">
    <property type="entry name" value="HATPase_c"/>
    <property type="match status" value="1"/>
</dbReference>
<dbReference type="PROSITE" id="PS50110">
    <property type="entry name" value="RESPONSE_REGULATORY"/>
    <property type="match status" value="1"/>
</dbReference>
<evidence type="ECO:0000259" key="4">
    <source>
        <dbReference type="PROSITE" id="PS50109"/>
    </source>
</evidence>
<reference evidence="6" key="1">
    <citation type="submission" date="2022-10" db="EMBL/GenBank/DDBJ databases">
        <title>Tapping the CABI collections for fungal endophytes: first genome assemblies for Collariella, Neodidymelliopsis, Ascochyta clinopodiicola, Didymella pomorum, Didymosphaeria variabile, Neocosmospora piperis and Neocucurbitaria cava.</title>
        <authorList>
            <person name="Hill R."/>
        </authorList>
    </citation>
    <scope>NUCLEOTIDE SEQUENCE</scope>
    <source>
        <strain evidence="6">IMI 356814</strain>
    </source>
</reference>
<dbReference type="GO" id="GO:0000155">
    <property type="term" value="F:phosphorelay sensor kinase activity"/>
    <property type="evidence" value="ECO:0007669"/>
    <property type="project" value="InterPro"/>
</dbReference>
<evidence type="ECO:0000256" key="2">
    <source>
        <dbReference type="PROSITE-ProRule" id="PRU00169"/>
    </source>
</evidence>
<dbReference type="PROSITE" id="PS50109">
    <property type="entry name" value="HIS_KIN"/>
    <property type="match status" value="1"/>
</dbReference>
<dbReference type="SUPFAM" id="SSF55874">
    <property type="entry name" value="ATPase domain of HSP90 chaperone/DNA topoisomerase II/histidine kinase"/>
    <property type="match status" value="1"/>
</dbReference>
<dbReference type="PANTHER" id="PTHR43719:SF30">
    <property type="entry name" value="TWO-COMPONENT SYSTEM RESPONSE REGULATOR"/>
    <property type="match status" value="1"/>
</dbReference>
<accession>A0A9W8Y9D5</accession>
<dbReference type="CDD" id="cd00082">
    <property type="entry name" value="HisKA"/>
    <property type="match status" value="1"/>
</dbReference>
<dbReference type="InterPro" id="IPR036890">
    <property type="entry name" value="HATPase_C_sf"/>
</dbReference>
<dbReference type="Gene3D" id="3.30.450.20">
    <property type="entry name" value="PAS domain"/>
    <property type="match status" value="2"/>
</dbReference>
<dbReference type="InterPro" id="IPR058846">
    <property type="entry name" value="PAS-like"/>
</dbReference>
<dbReference type="Gene3D" id="1.10.287.130">
    <property type="match status" value="1"/>
</dbReference>
<dbReference type="SUPFAM" id="SSF52172">
    <property type="entry name" value="CheY-like"/>
    <property type="match status" value="1"/>
</dbReference>
<evidence type="ECO:0000259" key="5">
    <source>
        <dbReference type="PROSITE" id="PS50110"/>
    </source>
</evidence>
<dbReference type="OrthoDB" id="60033at2759"/>
<dbReference type="InterPro" id="IPR011006">
    <property type="entry name" value="CheY-like_superfamily"/>
</dbReference>
<dbReference type="InterPro" id="IPR035965">
    <property type="entry name" value="PAS-like_dom_sf"/>
</dbReference>
<dbReference type="Proteomes" id="UP001140560">
    <property type="component" value="Unassembled WGS sequence"/>
</dbReference>
<dbReference type="EMBL" id="JAPEUY010000007">
    <property type="protein sequence ID" value="KAJ4371450.1"/>
    <property type="molecule type" value="Genomic_DNA"/>
</dbReference>
<dbReference type="SMART" id="SM00448">
    <property type="entry name" value="REC"/>
    <property type="match status" value="1"/>
</dbReference>
<feature type="domain" description="Histidine kinase" evidence="4">
    <location>
        <begin position="701"/>
        <end position="973"/>
    </location>
</feature>
<protein>
    <submittedName>
        <fullName evidence="6">Uncharacterized protein</fullName>
    </submittedName>
</protein>
<dbReference type="Pfam" id="PF00072">
    <property type="entry name" value="Response_reg"/>
    <property type="match status" value="1"/>
</dbReference>
<gene>
    <name evidence="6" type="ORF">N0V83_004667</name>
</gene>
<dbReference type="InterPro" id="IPR003661">
    <property type="entry name" value="HisK_dim/P_dom"/>
</dbReference>
<dbReference type="CDD" id="cd16922">
    <property type="entry name" value="HATPase_EvgS-ArcB-TorS-like"/>
    <property type="match status" value="1"/>
</dbReference>
<dbReference type="SUPFAM" id="SSF55785">
    <property type="entry name" value="PYP-like sensor domain (PAS domain)"/>
    <property type="match status" value="1"/>
</dbReference>
<dbReference type="SMART" id="SM00387">
    <property type="entry name" value="HATPase_c"/>
    <property type="match status" value="1"/>
</dbReference>
<dbReference type="InterPro" id="IPR001789">
    <property type="entry name" value="Sig_transdc_resp-reg_receiver"/>
</dbReference>
<sequence length="1163" mass="129531">MGLPAGLPLPPLNVVQTSTEALRGVGMLDLLDCDTRPTFILDTAADDGRRDNGILPVYWNPAMAAADSGSLLNAITGPSGTDSSETANIVAGSHFHSWTLNHRDSKSFVYGGLSWTKVQVKSRWNIISGVSSDTSDSKASAKPPDGGSLYRKTSKSNIPTFDWTDELPPLKISSHVEWARSINWSQTPLGPMSSWSSQLRSVANLVMQDPRPAVVFYGPDLIMIYNEAEIELLGGFHPCMGVSARVALSSVWSEYFEPIIQRNLAGETVERINTAIHMVRNGFMEETYFSLKFIPIFDSEGATVGHYEPLIETTREVISQRQSRTLLELSEEIPRARSTDRYWELATEVLSRNDKDIPFALLYSAESDEEESASSRTRFSGNDQKCILRGSFGLPAGSPAGPAHLDFKEDHGFTPYFRKAMLARKPITVHFEEDSRAAELVRGIQWQGFGDPCRAAAICPLNPTSSKHDILGFMVIGLNPRRPYDEDYLQFILVASRLLSTSLTSILLHEEDIGRREQTIANVEAMRTELKKQLLESQKEAERNVWKFKRFAERADIGIFIIGKDGVYSYRNDAWYSILAPHNRDLVLDDAWEELIDDEYVLAGQAKFTALMETKQHQSFELRLKRTWNAPSKNFDDSVSEEQPMWVLTSIFPEVNEYGEVLEIVGCCTDISQQKWGEKLQATQAARAHESKRQLENFIDTTSHEMRNPLSAIIQCADSIIFSHEAFEKSKDYQKIYQSILDTTVEAAKTIVQCSKHMKTIVDDVLTMSKLDSGLFVMTPVDVQLESIARDAVRMFAGEAKSAGVDLEYRQEDSCRNTEVGSVSLDPTRVLQILINLITNAIKFTRLEETRRICVSLGISHAEPRQNAEGIVSFMRTSEAPVASTLQADWEKGDIVYVIFSVQDTGRGLSDAEHELLFARFSQASPRTHIDYGGSGLGLFISRRLTEMHGGAIGFASKPGVGSTFSFYIKSRKTRTPPQVSEMKSTVDLSIRTQATVLDEWSRDEQDKPPDVGTNMAEKEVANSDLHVLIVEDNLVNQRVLAKQLRNIGMHVAVANHGGEALDYLRTTNYCIANGSANTLSLILMDWEMPVMDGLTCVRNIRQLQAEGVVHGHIPVIAVTANVRSEQVQVALKAGMDDVISKPFRIPELCACIQKTLRSTAGI</sequence>
<dbReference type="InterPro" id="IPR005467">
    <property type="entry name" value="His_kinase_dom"/>
</dbReference>
<evidence type="ECO:0000256" key="1">
    <source>
        <dbReference type="ARBA" id="ARBA00022553"/>
    </source>
</evidence>
<evidence type="ECO:0000256" key="3">
    <source>
        <dbReference type="SAM" id="MobiDB-lite"/>
    </source>
</evidence>
<dbReference type="Gene3D" id="3.40.50.2300">
    <property type="match status" value="1"/>
</dbReference>
<evidence type="ECO:0000313" key="7">
    <source>
        <dbReference type="Proteomes" id="UP001140560"/>
    </source>
</evidence>
<feature type="modified residue" description="4-aspartylphosphate" evidence="2">
    <location>
        <position position="1086"/>
    </location>
</feature>
<name>A0A9W8Y9D5_9PLEO</name>
<feature type="domain" description="Response regulatory" evidence="5">
    <location>
        <begin position="1027"/>
        <end position="1157"/>
    </location>
</feature>
<dbReference type="Pfam" id="PF26131">
    <property type="entry name" value="PAS-like"/>
    <property type="match status" value="1"/>
</dbReference>
<organism evidence="6 7">
    <name type="scientific">Neocucurbitaria cava</name>
    <dbReference type="NCBI Taxonomy" id="798079"/>
    <lineage>
        <taxon>Eukaryota</taxon>
        <taxon>Fungi</taxon>
        <taxon>Dikarya</taxon>
        <taxon>Ascomycota</taxon>
        <taxon>Pezizomycotina</taxon>
        <taxon>Dothideomycetes</taxon>
        <taxon>Pleosporomycetidae</taxon>
        <taxon>Pleosporales</taxon>
        <taxon>Pleosporineae</taxon>
        <taxon>Cucurbitariaceae</taxon>
        <taxon>Neocucurbitaria</taxon>
    </lineage>
</organism>
<feature type="region of interest" description="Disordered" evidence="3">
    <location>
        <begin position="131"/>
        <end position="151"/>
    </location>
</feature>
<feature type="compositionally biased region" description="Low complexity" evidence="3">
    <location>
        <begin position="131"/>
        <end position="142"/>
    </location>
</feature>
<dbReference type="SMART" id="SM00388">
    <property type="entry name" value="HisKA"/>
    <property type="match status" value="1"/>
</dbReference>
<dbReference type="InterPro" id="IPR050956">
    <property type="entry name" value="2C_system_His_kinase"/>
</dbReference>
<dbReference type="CDD" id="cd17546">
    <property type="entry name" value="REC_hyHK_CKI1_RcsC-like"/>
    <property type="match status" value="1"/>
</dbReference>
<dbReference type="Pfam" id="PF00512">
    <property type="entry name" value="HisKA"/>
    <property type="match status" value="1"/>
</dbReference>
<proteinExistence type="predicted"/>
<dbReference type="Gene3D" id="3.30.565.10">
    <property type="entry name" value="Histidine kinase-like ATPase, C-terminal domain"/>
    <property type="match status" value="1"/>
</dbReference>
<keyword evidence="1 2" id="KW-0597">Phosphoprotein</keyword>
<dbReference type="SUPFAM" id="SSF47384">
    <property type="entry name" value="Homodimeric domain of signal transducing histidine kinase"/>
    <property type="match status" value="1"/>
</dbReference>
<dbReference type="PRINTS" id="PR00344">
    <property type="entry name" value="BCTRLSENSOR"/>
</dbReference>
<evidence type="ECO:0000313" key="6">
    <source>
        <dbReference type="EMBL" id="KAJ4371450.1"/>
    </source>
</evidence>
<dbReference type="AlphaFoldDB" id="A0A9W8Y9D5"/>
<dbReference type="InterPro" id="IPR003594">
    <property type="entry name" value="HATPase_dom"/>
</dbReference>
<dbReference type="PANTHER" id="PTHR43719">
    <property type="entry name" value="TWO-COMPONENT HISTIDINE KINASE"/>
    <property type="match status" value="1"/>
</dbReference>